<evidence type="ECO:0000313" key="1">
    <source>
        <dbReference type="EMBL" id="CAJ1941758.1"/>
    </source>
</evidence>
<name>A0AAD2FLL9_9STRA</name>
<keyword evidence="2" id="KW-1185">Reference proteome</keyword>
<gene>
    <name evidence="1" type="ORF">CYCCA115_LOCUS7649</name>
</gene>
<protein>
    <submittedName>
        <fullName evidence="1">Uncharacterized protein</fullName>
    </submittedName>
</protein>
<dbReference type="EMBL" id="CAKOGP040001074">
    <property type="protein sequence ID" value="CAJ1941758.1"/>
    <property type="molecule type" value="Genomic_DNA"/>
</dbReference>
<accession>A0AAD2FLL9</accession>
<dbReference type="PANTHER" id="PTHR33050:SF7">
    <property type="entry name" value="RIBONUCLEASE H"/>
    <property type="match status" value="1"/>
</dbReference>
<comment type="caution">
    <text evidence="1">The sequence shown here is derived from an EMBL/GenBank/DDBJ whole genome shotgun (WGS) entry which is preliminary data.</text>
</comment>
<reference evidence="1" key="1">
    <citation type="submission" date="2023-08" db="EMBL/GenBank/DDBJ databases">
        <authorList>
            <person name="Audoor S."/>
            <person name="Bilcke G."/>
        </authorList>
    </citation>
    <scope>NUCLEOTIDE SEQUENCE</scope>
</reference>
<dbReference type="InterPro" id="IPR052055">
    <property type="entry name" value="Hepadnavirus_pol/RT"/>
</dbReference>
<dbReference type="PANTHER" id="PTHR33050">
    <property type="entry name" value="REVERSE TRANSCRIPTASE DOMAIN-CONTAINING PROTEIN"/>
    <property type="match status" value="1"/>
</dbReference>
<evidence type="ECO:0000313" key="2">
    <source>
        <dbReference type="Proteomes" id="UP001295423"/>
    </source>
</evidence>
<feature type="non-terminal residue" evidence="1">
    <location>
        <position position="1"/>
    </location>
</feature>
<organism evidence="1 2">
    <name type="scientific">Cylindrotheca closterium</name>
    <dbReference type="NCBI Taxonomy" id="2856"/>
    <lineage>
        <taxon>Eukaryota</taxon>
        <taxon>Sar</taxon>
        <taxon>Stramenopiles</taxon>
        <taxon>Ochrophyta</taxon>
        <taxon>Bacillariophyta</taxon>
        <taxon>Bacillariophyceae</taxon>
        <taxon>Bacillariophycidae</taxon>
        <taxon>Bacillariales</taxon>
        <taxon>Bacillariaceae</taxon>
        <taxon>Cylindrotheca</taxon>
    </lineage>
</organism>
<feature type="non-terminal residue" evidence="1">
    <location>
        <position position="512"/>
    </location>
</feature>
<dbReference type="Proteomes" id="UP001295423">
    <property type="component" value="Unassembled WGS sequence"/>
</dbReference>
<proteinExistence type="predicted"/>
<sequence>SLCGVDLTKYFGEGDILWERWVRAAMGLKSSPYQAVQAIMVAKEIALGDRKDPKNAFRWDEVKLNLPGSSTYDPSLPWVFKIRWSDGKIAADLFIYVDDGRVTASNKLECKQATRQAASRLNGLGIQEAARKRRWGSRNPGAWAGSLVKTTEDSVSVFVSQEKWDKTKLQVKEIAEELSGSTSGSLKHKALERKRGFLIYVTRTYPTMIPYLKGIHLTLDAWRPGRDDEGWKSIGYKGESPTPSSQEAPEYVKAVPRLKDDLAALSALTASESPPIRRVRSKRVMTVFYGFGDASAVGFCSTFQRFSKQGSGFIAEDKIHYRYGHWCTTNGEESSNYRELLNLVESLEMRVRNGELYGVEIFLFTDNSTAESVFYNGNSSSKRLFHLILRLRRVQQEADLILHLLHVSGKRMIAQGTDGGSRGDLNQGVMTGENMLNYVPLHLSAVDRSPLVLDWMRNIWEERLGKLEHLGIDDWFTKGHGRGNFLWTPPPAAADVVAEQVGEARHKHPESC</sequence>
<dbReference type="AlphaFoldDB" id="A0AAD2FLL9"/>